<name>A0AAV2QVA1_MEGNR</name>
<evidence type="ECO:0000313" key="3">
    <source>
        <dbReference type="Proteomes" id="UP001497623"/>
    </source>
</evidence>
<proteinExistence type="predicted"/>
<evidence type="ECO:0008006" key="4">
    <source>
        <dbReference type="Google" id="ProtNLM"/>
    </source>
</evidence>
<dbReference type="AlphaFoldDB" id="A0AAV2QVA1"/>
<keyword evidence="3" id="KW-1185">Reference proteome</keyword>
<gene>
    <name evidence="2" type="ORF">MNOR_LOCUS16293</name>
</gene>
<accession>A0AAV2QVA1</accession>
<feature type="region of interest" description="Disordered" evidence="1">
    <location>
        <begin position="161"/>
        <end position="200"/>
    </location>
</feature>
<feature type="non-terminal residue" evidence="2">
    <location>
        <position position="1"/>
    </location>
</feature>
<dbReference type="Proteomes" id="UP001497623">
    <property type="component" value="Unassembled WGS sequence"/>
</dbReference>
<dbReference type="Gene3D" id="1.20.1070.10">
    <property type="entry name" value="Rhodopsin 7-helix transmembrane proteins"/>
    <property type="match status" value="1"/>
</dbReference>
<sequence length="200" mass="22201">RNVVLVAMICSFLVGEFPTHLASRASATTLLFPDEPEKLHQTSFRIFKLVVTIFMSLHYSCNFFLYCAFNKRFAGELQRLWNDLGIKKSFSSCCTAIKHYGTQRSTPVYNIGGIISNHKKGPNTAVIHGSVIVTHSNTINILPNPNNASTAANKCFSETNFNSQKTDSSQLNSKTPEGNSSSESTKIPSPLFTKRNQNFD</sequence>
<organism evidence="2 3">
    <name type="scientific">Meganyctiphanes norvegica</name>
    <name type="common">Northern krill</name>
    <name type="synonym">Thysanopoda norvegica</name>
    <dbReference type="NCBI Taxonomy" id="48144"/>
    <lineage>
        <taxon>Eukaryota</taxon>
        <taxon>Metazoa</taxon>
        <taxon>Ecdysozoa</taxon>
        <taxon>Arthropoda</taxon>
        <taxon>Crustacea</taxon>
        <taxon>Multicrustacea</taxon>
        <taxon>Malacostraca</taxon>
        <taxon>Eumalacostraca</taxon>
        <taxon>Eucarida</taxon>
        <taxon>Euphausiacea</taxon>
        <taxon>Euphausiidae</taxon>
        <taxon>Meganyctiphanes</taxon>
    </lineage>
</organism>
<dbReference type="SUPFAM" id="SSF81321">
    <property type="entry name" value="Family A G protein-coupled receptor-like"/>
    <property type="match status" value="1"/>
</dbReference>
<feature type="compositionally biased region" description="Polar residues" evidence="1">
    <location>
        <begin position="161"/>
        <end position="187"/>
    </location>
</feature>
<evidence type="ECO:0000313" key="2">
    <source>
        <dbReference type="EMBL" id="CAL4098663.1"/>
    </source>
</evidence>
<protein>
    <recommendedName>
        <fullName evidence="4">G-protein coupled receptors family 1 profile domain-containing protein</fullName>
    </recommendedName>
</protein>
<reference evidence="2 3" key="1">
    <citation type="submission" date="2024-05" db="EMBL/GenBank/DDBJ databases">
        <authorList>
            <person name="Wallberg A."/>
        </authorList>
    </citation>
    <scope>NUCLEOTIDE SEQUENCE [LARGE SCALE GENOMIC DNA]</scope>
</reference>
<evidence type="ECO:0000256" key="1">
    <source>
        <dbReference type="SAM" id="MobiDB-lite"/>
    </source>
</evidence>
<comment type="caution">
    <text evidence="2">The sequence shown here is derived from an EMBL/GenBank/DDBJ whole genome shotgun (WGS) entry which is preliminary data.</text>
</comment>
<dbReference type="EMBL" id="CAXKWB010010613">
    <property type="protein sequence ID" value="CAL4098663.1"/>
    <property type="molecule type" value="Genomic_DNA"/>
</dbReference>